<gene>
    <name evidence="2" type="ORF">S01H4_24313</name>
</gene>
<feature type="non-terminal residue" evidence="2">
    <location>
        <position position="1"/>
    </location>
</feature>
<dbReference type="SUPFAM" id="SSF53150">
    <property type="entry name" value="DNA repair protein MutS, domain II"/>
    <property type="match status" value="1"/>
</dbReference>
<dbReference type="SUPFAM" id="SSF55271">
    <property type="entry name" value="DNA repair protein MutS, domain I"/>
    <property type="match status" value="1"/>
</dbReference>
<dbReference type="GO" id="GO:0006298">
    <property type="term" value="P:mismatch repair"/>
    <property type="evidence" value="ECO:0007669"/>
    <property type="project" value="InterPro"/>
</dbReference>
<proteinExistence type="predicted"/>
<dbReference type="InterPro" id="IPR016151">
    <property type="entry name" value="DNA_mismatch_repair_MutS_N"/>
</dbReference>
<accession>X1API7</accession>
<dbReference type="Gene3D" id="3.30.420.110">
    <property type="entry name" value="MutS, connector domain"/>
    <property type="match status" value="1"/>
</dbReference>
<dbReference type="InterPro" id="IPR036678">
    <property type="entry name" value="MutS_con_dom_sf"/>
</dbReference>
<dbReference type="Pfam" id="PF01624">
    <property type="entry name" value="MutS_I"/>
    <property type="match status" value="1"/>
</dbReference>
<organism evidence="2">
    <name type="scientific">marine sediment metagenome</name>
    <dbReference type="NCBI Taxonomy" id="412755"/>
    <lineage>
        <taxon>unclassified sequences</taxon>
        <taxon>metagenomes</taxon>
        <taxon>ecological metagenomes</taxon>
    </lineage>
</organism>
<reference evidence="2" key="1">
    <citation type="journal article" date="2014" name="Front. Microbiol.">
        <title>High frequency of phylogenetically diverse reductive dehalogenase-homologous genes in deep subseafloor sedimentary metagenomes.</title>
        <authorList>
            <person name="Kawai M."/>
            <person name="Futagami T."/>
            <person name="Toyoda A."/>
            <person name="Takaki Y."/>
            <person name="Nishi S."/>
            <person name="Hori S."/>
            <person name="Arai W."/>
            <person name="Tsubouchi T."/>
            <person name="Morono Y."/>
            <person name="Uchiyama I."/>
            <person name="Ito T."/>
            <person name="Fujiyama A."/>
            <person name="Inagaki F."/>
            <person name="Takami H."/>
        </authorList>
    </citation>
    <scope>NUCLEOTIDE SEQUENCE</scope>
    <source>
        <strain evidence="2">Expedition CK06-06</strain>
    </source>
</reference>
<dbReference type="GO" id="GO:0030983">
    <property type="term" value="F:mismatched DNA binding"/>
    <property type="evidence" value="ECO:0007669"/>
    <property type="project" value="InterPro"/>
</dbReference>
<name>X1API7_9ZZZZ</name>
<dbReference type="AlphaFoldDB" id="X1API7"/>
<dbReference type="InterPro" id="IPR007695">
    <property type="entry name" value="DNA_mismatch_repair_MutS-lik_N"/>
</dbReference>
<dbReference type="Gene3D" id="3.40.1170.10">
    <property type="entry name" value="DNA repair protein MutS, domain I"/>
    <property type="match status" value="1"/>
</dbReference>
<feature type="domain" description="DNA mismatch repair protein MutS-like N-terminal" evidence="1">
    <location>
        <begin position="1"/>
        <end position="110"/>
    </location>
</feature>
<sequence length="255" mass="28911">PLMQQFFEIREQHTDTLLFFQVGDFYELFFDDAKKASSFLGITLTKRGTHDGKPIPLCGVPLHAVDHHLHKLVRGGFKVAICDQLETATPGKVVQRGVTRVLTPGMLTESQLLDEKSASYLFSFFPAEKQWGLLFGELLTAQLFATVLPATSEKILESELVRFFPDEILLPKDKQGKMFGKYFKRLGYFTSWSDADAHDAQQAAQVEGWLSKQFQKQQAQQATAQEALVFQAREFFCCCCQPVRANDPIFCQILF</sequence>
<dbReference type="EMBL" id="BART01011405">
    <property type="protein sequence ID" value="GAG84654.1"/>
    <property type="molecule type" value="Genomic_DNA"/>
</dbReference>
<dbReference type="GO" id="GO:0005524">
    <property type="term" value="F:ATP binding"/>
    <property type="evidence" value="ECO:0007669"/>
    <property type="project" value="InterPro"/>
</dbReference>
<comment type="caution">
    <text evidence="2">The sequence shown here is derived from an EMBL/GenBank/DDBJ whole genome shotgun (WGS) entry which is preliminary data.</text>
</comment>
<evidence type="ECO:0000259" key="1">
    <source>
        <dbReference type="Pfam" id="PF01624"/>
    </source>
</evidence>
<protein>
    <recommendedName>
        <fullName evidence="1">DNA mismatch repair protein MutS-like N-terminal domain-containing protein</fullName>
    </recommendedName>
</protein>
<evidence type="ECO:0000313" key="2">
    <source>
        <dbReference type="EMBL" id="GAG84654.1"/>
    </source>
</evidence>